<evidence type="ECO:0000256" key="4">
    <source>
        <dbReference type="ARBA" id="ARBA00022839"/>
    </source>
</evidence>
<comment type="function">
    <text evidence="5">3'-to-5' exoribonuclease specific for small oligoribonucleotides.</text>
</comment>
<dbReference type="Gene3D" id="3.30.420.10">
    <property type="entry name" value="Ribonuclease H-like superfamily/Ribonuclease H"/>
    <property type="match status" value="1"/>
</dbReference>
<keyword evidence="4" id="KW-0269">Exonuclease</keyword>
<dbReference type="GO" id="GO:0000175">
    <property type="term" value="F:3'-5'-RNA exonuclease activity"/>
    <property type="evidence" value="ECO:0007669"/>
    <property type="project" value="InterPro"/>
</dbReference>
<dbReference type="InterPro" id="IPR012337">
    <property type="entry name" value="RNaseH-like_sf"/>
</dbReference>
<evidence type="ECO:0000256" key="1">
    <source>
        <dbReference type="ARBA" id="ARBA00009921"/>
    </source>
</evidence>
<dbReference type="NCBIfam" id="NF003765">
    <property type="entry name" value="PRK05359.1"/>
    <property type="match status" value="1"/>
</dbReference>
<dbReference type="FunFam" id="3.30.420.10:FF:000003">
    <property type="entry name" value="Oligoribonuclease"/>
    <property type="match status" value="1"/>
</dbReference>
<evidence type="ECO:0000256" key="6">
    <source>
        <dbReference type="ARBA" id="ARBA00070964"/>
    </source>
</evidence>
<proteinExistence type="inferred from homology"/>
<evidence type="ECO:0000256" key="5">
    <source>
        <dbReference type="ARBA" id="ARBA00057155"/>
    </source>
</evidence>
<dbReference type="PANTHER" id="PTHR11046:SF0">
    <property type="entry name" value="OLIGORIBONUCLEASE, MITOCHONDRIAL"/>
    <property type="match status" value="1"/>
</dbReference>
<dbReference type="KEGG" id="agh:M3I41_06295"/>
<evidence type="ECO:0000256" key="2">
    <source>
        <dbReference type="ARBA" id="ARBA00022722"/>
    </source>
</evidence>
<dbReference type="InterPro" id="IPR022894">
    <property type="entry name" value="Oligoribonuclease"/>
</dbReference>
<dbReference type="InterPro" id="IPR013520">
    <property type="entry name" value="Ribonucl_H"/>
</dbReference>
<dbReference type="PANTHER" id="PTHR11046">
    <property type="entry name" value="OLIGORIBONUCLEASE, MITOCHONDRIAL"/>
    <property type="match status" value="1"/>
</dbReference>
<evidence type="ECO:0000313" key="8">
    <source>
        <dbReference type="EMBL" id="UQF80579.1"/>
    </source>
</evidence>
<feature type="domain" description="Exonuclease" evidence="7">
    <location>
        <begin position="4"/>
        <end position="180"/>
    </location>
</feature>
<keyword evidence="2" id="KW-0540">Nuclease</keyword>
<dbReference type="EMBL" id="CP097095">
    <property type="protein sequence ID" value="UQF80579.1"/>
    <property type="molecule type" value="Genomic_DNA"/>
</dbReference>
<evidence type="ECO:0000259" key="7">
    <source>
        <dbReference type="SMART" id="SM00479"/>
    </source>
</evidence>
<dbReference type="AlphaFoldDB" id="A0A9E7DCW3"/>
<dbReference type="GO" id="GO:0003676">
    <property type="term" value="F:nucleic acid binding"/>
    <property type="evidence" value="ECO:0007669"/>
    <property type="project" value="InterPro"/>
</dbReference>
<name>A0A9E7DCW3_9ACTO</name>
<dbReference type="Pfam" id="PF00929">
    <property type="entry name" value="RNase_T"/>
    <property type="match status" value="1"/>
</dbReference>
<evidence type="ECO:0000313" key="9">
    <source>
        <dbReference type="Proteomes" id="UP000830236"/>
    </source>
</evidence>
<keyword evidence="3 8" id="KW-0378">Hydrolase</keyword>
<accession>A0A9E7DCW3</accession>
<organism evidence="8 9">
    <name type="scientific">Actinomyces graevenitzii</name>
    <dbReference type="NCBI Taxonomy" id="55565"/>
    <lineage>
        <taxon>Bacteria</taxon>
        <taxon>Bacillati</taxon>
        <taxon>Actinomycetota</taxon>
        <taxon>Actinomycetes</taxon>
        <taxon>Actinomycetales</taxon>
        <taxon>Actinomycetaceae</taxon>
        <taxon>Actinomyces</taxon>
    </lineage>
</organism>
<dbReference type="SUPFAM" id="SSF53098">
    <property type="entry name" value="Ribonuclease H-like"/>
    <property type="match status" value="1"/>
</dbReference>
<dbReference type="SMART" id="SM00479">
    <property type="entry name" value="EXOIII"/>
    <property type="match status" value="1"/>
</dbReference>
<dbReference type="Proteomes" id="UP000830236">
    <property type="component" value="Chromosome"/>
</dbReference>
<dbReference type="CDD" id="cd06135">
    <property type="entry name" value="Orn"/>
    <property type="match status" value="1"/>
</dbReference>
<protein>
    <recommendedName>
        <fullName evidence="6">Oligoribonuclease</fullName>
    </recommendedName>
</protein>
<reference evidence="8" key="1">
    <citation type="submission" date="2022-05" db="EMBL/GenBank/DDBJ databases">
        <title>Using nanopore sequencing to obtain complete genomes from saliva samples.</title>
        <authorList>
            <person name="Baker J.L."/>
        </authorList>
    </citation>
    <scope>NUCLEOTIDE SEQUENCE</scope>
    <source>
        <strain evidence="8">JCVI-JB-Ag32</strain>
    </source>
</reference>
<sequence>MHDPLVWIDCEMTGLSLVDDALIEVAVIVTDYQLQPLDKGIDLLIKPSQQALEQMNDFVRNMHTHSGLLEQLAGPEAMDMETATAEVLAYIKRLVPQERTALLAGNSVGNDKNFLARDMPEVIEHLHYRIIDVSTIKELAKHWYPQAYSHAPEKTGNHRALGDIADSIDELRYYRQALFEGEGERDYGAIAAQISADSTLARIAERF</sequence>
<evidence type="ECO:0000256" key="3">
    <source>
        <dbReference type="ARBA" id="ARBA00022801"/>
    </source>
</evidence>
<comment type="similarity">
    <text evidence="1">Belongs to the oligoribonuclease family.</text>
</comment>
<gene>
    <name evidence="8" type="primary">orn</name>
    <name evidence="8" type="ORF">M3I41_06295</name>
</gene>
<dbReference type="InterPro" id="IPR036397">
    <property type="entry name" value="RNaseH_sf"/>
</dbReference>